<reference evidence="2" key="1">
    <citation type="submission" date="2021-02" db="EMBL/GenBank/DDBJ databases">
        <authorList>
            <person name="Nowell W R."/>
        </authorList>
    </citation>
    <scope>NUCLEOTIDE SEQUENCE</scope>
</reference>
<feature type="transmembrane region" description="Helical" evidence="1">
    <location>
        <begin position="27"/>
        <end position="45"/>
    </location>
</feature>
<keyword evidence="3" id="KW-1185">Reference proteome</keyword>
<dbReference type="AlphaFoldDB" id="A0A815XY42"/>
<name>A0A815XY42_ADIRI</name>
<keyword evidence="1" id="KW-0472">Membrane</keyword>
<protein>
    <submittedName>
        <fullName evidence="2">Uncharacterized protein</fullName>
    </submittedName>
</protein>
<evidence type="ECO:0000313" key="3">
    <source>
        <dbReference type="Proteomes" id="UP000663828"/>
    </source>
</evidence>
<dbReference type="EMBL" id="CAJNOR010005478">
    <property type="protein sequence ID" value="CAF1564066.1"/>
    <property type="molecule type" value="Genomic_DNA"/>
</dbReference>
<gene>
    <name evidence="2" type="ORF">XAT740_LOCUS43872</name>
</gene>
<keyword evidence="1" id="KW-0812">Transmembrane</keyword>
<proteinExistence type="predicted"/>
<comment type="caution">
    <text evidence="2">The sequence shown here is derived from an EMBL/GenBank/DDBJ whole genome shotgun (WGS) entry which is preliminary data.</text>
</comment>
<keyword evidence="1" id="KW-1133">Transmembrane helix</keyword>
<evidence type="ECO:0000256" key="1">
    <source>
        <dbReference type="SAM" id="Phobius"/>
    </source>
</evidence>
<dbReference type="Proteomes" id="UP000663828">
    <property type="component" value="Unassembled WGS sequence"/>
</dbReference>
<sequence length="168" mass="19242">MKEEDDYDEDEQIDQTIIIKQQKYTTWLYIFLLLTSIYILFYSNFVHHQQKTIIKTNISLDIYNKLYSEYSDTLSCSCSNINIPYHIFLNNTITYHPVCSSIFIRKEWINALYTIHASLHGTGDFRTTAYSQRFFAEIGIAQEESADTCAPLAQPGGSGDVNGGLSPL</sequence>
<evidence type="ECO:0000313" key="2">
    <source>
        <dbReference type="EMBL" id="CAF1564066.1"/>
    </source>
</evidence>
<accession>A0A815XY42</accession>
<organism evidence="2 3">
    <name type="scientific">Adineta ricciae</name>
    <name type="common">Rotifer</name>
    <dbReference type="NCBI Taxonomy" id="249248"/>
    <lineage>
        <taxon>Eukaryota</taxon>
        <taxon>Metazoa</taxon>
        <taxon>Spiralia</taxon>
        <taxon>Gnathifera</taxon>
        <taxon>Rotifera</taxon>
        <taxon>Eurotatoria</taxon>
        <taxon>Bdelloidea</taxon>
        <taxon>Adinetida</taxon>
        <taxon>Adinetidae</taxon>
        <taxon>Adineta</taxon>
    </lineage>
</organism>